<evidence type="ECO:0000313" key="3">
    <source>
        <dbReference type="EMBL" id="CAF1483737.1"/>
    </source>
</evidence>
<dbReference type="Gene3D" id="1.20.1730.10">
    <property type="entry name" value="Sodium/glucose cotransporter"/>
    <property type="match status" value="1"/>
</dbReference>
<keyword evidence="2" id="KW-0812">Transmembrane</keyword>
<sequence>MIPRSSSLTQVDGYGIIIGFGALFAVGMVTTIFYLKRNHGEATDSSEGFSTAHRTVKMGLIASAIVLSWTWVATLLQSSSVAYYYGISGPFWYASRATNHIGLLQKIYPEILMSTREDFIE</sequence>
<evidence type="ECO:0000313" key="5">
    <source>
        <dbReference type="Proteomes" id="UP000663836"/>
    </source>
</evidence>
<protein>
    <submittedName>
        <fullName evidence="4">Uncharacterized protein</fullName>
    </submittedName>
</protein>
<keyword evidence="2" id="KW-0472">Membrane</keyword>
<evidence type="ECO:0000313" key="4">
    <source>
        <dbReference type="EMBL" id="CAF4133781.1"/>
    </source>
</evidence>
<keyword evidence="2" id="KW-1133">Transmembrane helix</keyword>
<dbReference type="GO" id="GO:0005886">
    <property type="term" value="C:plasma membrane"/>
    <property type="evidence" value="ECO:0007669"/>
    <property type="project" value="TreeGrafter"/>
</dbReference>
<dbReference type="GO" id="GO:0015204">
    <property type="term" value="F:urea transmembrane transporter activity"/>
    <property type="evidence" value="ECO:0007669"/>
    <property type="project" value="InterPro"/>
</dbReference>
<dbReference type="PANTHER" id="PTHR46154">
    <property type="match status" value="1"/>
</dbReference>
<feature type="transmembrane region" description="Helical" evidence="2">
    <location>
        <begin position="56"/>
        <end position="76"/>
    </location>
</feature>
<proteinExistence type="predicted"/>
<evidence type="ECO:0000256" key="1">
    <source>
        <dbReference type="ARBA" id="ARBA00022448"/>
    </source>
</evidence>
<evidence type="ECO:0000256" key="2">
    <source>
        <dbReference type="SAM" id="Phobius"/>
    </source>
</evidence>
<accession>A0A819XAX4</accession>
<dbReference type="Proteomes" id="UP000663836">
    <property type="component" value="Unassembled WGS sequence"/>
</dbReference>
<dbReference type="EMBL" id="CAJNOT010006165">
    <property type="protein sequence ID" value="CAF1483737.1"/>
    <property type="molecule type" value="Genomic_DNA"/>
</dbReference>
<comment type="caution">
    <text evidence="4">The sequence shown here is derived from an EMBL/GenBank/DDBJ whole genome shotgun (WGS) entry which is preliminary data.</text>
</comment>
<organism evidence="4 5">
    <name type="scientific">Rotaria sordida</name>
    <dbReference type="NCBI Taxonomy" id="392033"/>
    <lineage>
        <taxon>Eukaryota</taxon>
        <taxon>Metazoa</taxon>
        <taxon>Spiralia</taxon>
        <taxon>Gnathifera</taxon>
        <taxon>Rotifera</taxon>
        <taxon>Eurotatoria</taxon>
        <taxon>Bdelloidea</taxon>
        <taxon>Philodinida</taxon>
        <taxon>Philodinidae</taxon>
        <taxon>Rotaria</taxon>
    </lineage>
</organism>
<dbReference type="PANTHER" id="PTHR46154:SF4">
    <property type="entry name" value="UREA ACTIVE TRANSPORTER"/>
    <property type="match status" value="1"/>
</dbReference>
<dbReference type="EMBL" id="CAJOBD010009377">
    <property type="protein sequence ID" value="CAF4133781.1"/>
    <property type="molecule type" value="Genomic_DNA"/>
</dbReference>
<reference evidence="4" key="1">
    <citation type="submission" date="2021-02" db="EMBL/GenBank/DDBJ databases">
        <authorList>
            <person name="Nowell W R."/>
        </authorList>
    </citation>
    <scope>NUCLEOTIDE SEQUENCE</scope>
</reference>
<dbReference type="InterPro" id="IPR038377">
    <property type="entry name" value="Na/Glc_symporter_sf"/>
</dbReference>
<dbReference type="AlphaFoldDB" id="A0A819XAX4"/>
<dbReference type="Proteomes" id="UP000663864">
    <property type="component" value="Unassembled WGS sequence"/>
</dbReference>
<keyword evidence="1" id="KW-0813">Transport</keyword>
<feature type="transmembrane region" description="Helical" evidence="2">
    <location>
        <begin position="13"/>
        <end position="35"/>
    </location>
</feature>
<dbReference type="InterPro" id="IPR031155">
    <property type="entry name" value="DUR"/>
</dbReference>
<name>A0A819XAX4_9BILA</name>
<gene>
    <name evidence="4" type="ORF">JBS370_LOCUS33175</name>
    <name evidence="3" type="ORF">ZHD862_LOCUS36683</name>
</gene>